<keyword evidence="3" id="KW-1185">Reference proteome</keyword>
<name>A0AAD3DCR9_9STRA</name>
<protein>
    <submittedName>
        <fullName evidence="2">Uncharacterized protein</fullName>
    </submittedName>
</protein>
<dbReference type="AlphaFoldDB" id="A0AAD3DCR9"/>
<feature type="region of interest" description="Disordered" evidence="1">
    <location>
        <begin position="1"/>
        <end position="23"/>
    </location>
</feature>
<accession>A0AAD3DCR9</accession>
<organism evidence="2 3">
    <name type="scientific">Chaetoceros tenuissimus</name>
    <dbReference type="NCBI Taxonomy" id="426638"/>
    <lineage>
        <taxon>Eukaryota</taxon>
        <taxon>Sar</taxon>
        <taxon>Stramenopiles</taxon>
        <taxon>Ochrophyta</taxon>
        <taxon>Bacillariophyta</taxon>
        <taxon>Coscinodiscophyceae</taxon>
        <taxon>Chaetocerotophycidae</taxon>
        <taxon>Chaetocerotales</taxon>
        <taxon>Chaetocerotaceae</taxon>
        <taxon>Chaetoceros</taxon>
    </lineage>
</organism>
<feature type="compositionally biased region" description="Polar residues" evidence="1">
    <location>
        <begin position="12"/>
        <end position="23"/>
    </location>
</feature>
<evidence type="ECO:0000313" key="2">
    <source>
        <dbReference type="EMBL" id="GFH60906.1"/>
    </source>
</evidence>
<comment type="caution">
    <text evidence="2">The sequence shown here is derived from an EMBL/GenBank/DDBJ whole genome shotgun (WGS) entry which is preliminary data.</text>
</comment>
<dbReference type="EMBL" id="BLLK01000069">
    <property type="protein sequence ID" value="GFH60906.1"/>
    <property type="molecule type" value="Genomic_DNA"/>
</dbReference>
<gene>
    <name evidence="2" type="ORF">CTEN210_17382</name>
</gene>
<reference evidence="2 3" key="1">
    <citation type="journal article" date="2021" name="Sci. Rep.">
        <title>The genome of the diatom Chaetoceros tenuissimus carries an ancient integrated fragment of an extant virus.</title>
        <authorList>
            <person name="Hongo Y."/>
            <person name="Kimura K."/>
            <person name="Takaki Y."/>
            <person name="Yoshida Y."/>
            <person name="Baba S."/>
            <person name="Kobayashi G."/>
            <person name="Nagasaki K."/>
            <person name="Hano T."/>
            <person name="Tomaru Y."/>
        </authorList>
    </citation>
    <scope>NUCLEOTIDE SEQUENCE [LARGE SCALE GENOMIC DNA]</scope>
    <source>
        <strain evidence="2 3">NIES-3715</strain>
    </source>
</reference>
<sequence length="372" mass="42515">MKGVSLLVSDMPETSPNSNQSDKLDQFSSHCRLYYQTSLSFHDSEMTNEQKSAIQASKCCLDALEHQIANAHEESLSLEYREFLNSKEVKEHSNHLAECGLHITLPSEEDSSEDEEAPKPILKHSLSHQELVEYSKIRDKERRNAHALQMEERRKYLDELIKETFRKSKIEASDPNDSNILVTSLITESSLNSLNSREFLNQARSKIDSFSSKYKMNVGTHSFFAGIKKLIEKQMENNDNCILWTFNSSTLSEVNHSCIGPTEKHNGDTYMDEAVKLLSLFLVSYHDESLRKEIDENEPMYSFYIQPSISNSFLSYILGSFPSSHELHAKGTGTFKVLDDGIIQRSNANGTNDESIYFSMIPWLQNLRCEIL</sequence>
<dbReference type="Proteomes" id="UP001054902">
    <property type="component" value="Unassembled WGS sequence"/>
</dbReference>
<proteinExistence type="predicted"/>
<evidence type="ECO:0000313" key="3">
    <source>
        <dbReference type="Proteomes" id="UP001054902"/>
    </source>
</evidence>
<evidence type="ECO:0000256" key="1">
    <source>
        <dbReference type="SAM" id="MobiDB-lite"/>
    </source>
</evidence>